<comment type="caution">
    <text evidence="2">The sequence shown here is derived from an EMBL/GenBank/DDBJ whole genome shotgun (WGS) entry which is preliminary data.</text>
</comment>
<dbReference type="AlphaFoldDB" id="A0A402BJ40"/>
<dbReference type="InterPro" id="IPR002734">
    <property type="entry name" value="RibDG_C"/>
</dbReference>
<gene>
    <name evidence="2" type="ORF">KDA_68590</name>
</gene>
<dbReference type="GO" id="GO:0009231">
    <property type="term" value="P:riboflavin biosynthetic process"/>
    <property type="evidence" value="ECO:0007669"/>
    <property type="project" value="InterPro"/>
</dbReference>
<evidence type="ECO:0000313" key="2">
    <source>
        <dbReference type="EMBL" id="GCE31375.1"/>
    </source>
</evidence>
<proteinExistence type="predicted"/>
<dbReference type="EMBL" id="BIFT01000002">
    <property type="protein sequence ID" value="GCE31375.1"/>
    <property type="molecule type" value="Genomic_DNA"/>
</dbReference>
<dbReference type="Gene3D" id="3.40.430.10">
    <property type="entry name" value="Dihydrofolate Reductase, subunit A"/>
    <property type="match status" value="1"/>
</dbReference>
<dbReference type="RefSeq" id="WP_126631351.1">
    <property type="nucleotide sequence ID" value="NZ_BIFT01000002.1"/>
</dbReference>
<reference evidence="3" key="1">
    <citation type="submission" date="2018-12" db="EMBL/GenBank/DDBJ databases">
        <title>Tengunoibacter tsumagoiensis gen. nov., sp. nov., Dictyobacter kobayashii sp. nov., D. alpinus sp. nov., and D. joshuensis sp. nov. and description of Dictyobacteraceae fam. nov. within the order Ktedonobacterales isolated from Tengu-no-mugimeshi.</title>
        <authorList>
            <person name="Wang C.M."/>
            <person name="Zheng Y."/>
            <person name="Sakai Y."/>
            <person name="Toyoda A."/>
            <person name="Minakuchi Y."/>
            <person name="Abe K."/>
            <person name="Yokota A."/>
            <person name="Yabe S."/>
        </authorList>
    </citation>
    <scope>NUCLEOTIDE SEQUENCE [LARGE SCALE GENOMIC DNA]</scope>
    <source>
        <strain evidence="3">Uno16</strain>
    </source>
</reference>
<protein>
    <submittedName>
        <fullName evidence="2">Deaminase reductase</fullName>
    </submittedName>
</protein>
<accession>A0A402BJ40</accession>
<evidence type="ECO:0000313" key="3">
    <source>
        <dbReference type="Proteomes" id="UP000287171"/>
    </source>
</evidence>
<dbReference type="SUPFAM" id="SSF53597">
    <property type="entry name" value="Dihydrofolate reductase-like"/>
    <property type="match status" value="1"/>
</dbReference>
<sequence length="197" mass="22272">MRKIIVYNIISLDGYHTGLDNDVSVMFPVMGGKAFNGYNAELLRTADTFLVGRVSHELFHGYWPKVAENPDSDEWTDEQREMVQAGKSVKDIVVSDTLVDNRPNIRIIRRADVYQQIAELKNQNTGKDILMTGSRTLWNDLLAHDLVDELHLMIGNIVLGEGVPVFAGKPPASLRLIGVRSWEDSENILVRYEVLHK</sequence>
<name>A0A402BJ40_9CHLR</name>
<dbReference type="OrthoDB" id="7949219at2"/>
<dbReference type="Proteomes" id="UP000287171">
    <property type="component" value="Unassembled WGS sequence"/>
</dbReference>
<dbReference type="InterPro" id="IPR024072">
    <property type="entry name" value="DHFR-like_dom_sf"/>
</dbReference>
<keyword evidence="3" id="KW-1185">Reference proteome</keyword>
<evidence type="ECO:0000259" key="1">
    <source>
        <dbReference type="Pfam" id="PF01872"/>
    </source>
</evidence>
<feature type="domain" description="Bacterial bifunctional deaminase-reductase C-terminal" evidence="1">
    <location>
        <begin position="2"/>
        <end position="189"/>
    </location>
</feature>
<dbReference type="GO" id="GO:0008703">
    <property type="term" value="F:5-amino-6-(5-phosphoribosylamino)uracil reductase activity"/>
    <property type="evidence" value="ECO:0007669"/>
    <property type="project" value="InterPro"/>
</dbReference>
<organism evidence="2 3">
    <name type="scientific">Dictyobacter alpinus</name>
    <dbReference type="NCBI Taxonomy" id="2014873"/>
    <lineage>
        <taxon>Bacteria</taxon>
        <taxon>Bacillati</taxon>
        <taxon>Chloroflexota</taxon>
        <taxon>Ktedonobacteria</taxon>
        <taxon>Ktedonobacterales</taxon>
        <taxon>Dictyobacteraceae</taxon>
        <taxon>Dictyobacter</taxon>
    </lineage>
</organism>
<dbReference type="Pfam" id="PF01872">
    <property type="entry name" value="RibD_C"/>
    <property type="match status" value="1"/>
</dbReference>